<proteinExistence type="predicted"/>
<gene>
    <name evidence="3" type="ORF">HQ865_23635</name>
</gene>
<dbReference type="Pfam" id="PF13088">
    <property type="entry name" value="BNR_2"/>
    <property type="match status" value="1"/>
</dbReference>
<dbReference type="SUPFAM" id="SSF50939">
    <property type="entry name" value="Sialidases"/>
    <property type="match status" value="1"/>
</dbReference>
<accession>A0A7D4Q714</accession>
<keyword evidence="4" id="KW-1185">Reference proteome</keyword>
<feature type="chain" id="PRO_5028797295" evidence="1">
    <location>
        <begin position="22"/>
        <end position="594"/>
    </location>
</feature>
<dbReference type="KEGG" id="mmab:HQ865_23635"/>
<feature type="domain" description="Sialidase" evidence="2">
    <location>
        <begin position="363"/>
        <end position="573"/>
    </location>
</feature>
<name>A0A7D4Q714_9SPHI</name>
<reference evidence="3 4" key="1">
    <citation type="submission" date="2020-05" db="EMBL/GenBank/DDBJ databases">
        <title>Mucilaginibacter mali sp. nov.</title>
        <authorList>
            <person name="Kim H.S."/>
            <person name="Lee K.C."/>
            <person name="Suh M.K."/>
            <person name="Kim J.-S."/>
            <person name="Han K.-I."/>
            <person name="Eom M.K."/>
            <person name="Shin Y.K."/>
            <person name="Lee J.-S."/>
        </authorList>
    </citation>
    <scope>NUCLEOTIDE SEQUENCE [LARGE SCALE GENOMIC DNA]</scope>
    <source>
        <strain evidence="3 4">G2-14</strain>
    </source>
</reference>
<evidence type="ECO:0000313" key="3">
    <source>
        <dbReference type="EMBL" id="QKJ32627.1"/>
    </source>
</evidence>
<dbReference type="AlphaFoldDB" id="A0A7D4Q714"/>
<dbReference type="PANTHER" id="PTHR43752:SF2">
    <property type="entry name" value="BNR_ASP-BOX REPEAT FAMILY PROTEIN"/>
    <property type="match status" value="1"/>
</dbReference>
<dbReference type="InterPro" id="IPR011040">
    <property type="entry name" value="Sialidase"/>
</dbReference>
<dbReference type="Proteomes" id="UP000505355">
    <property type="component" value="Chromosome"/>
</dbReference>
<evidence type="ECO:0000256" key="1">
    <source>
        <dbReference type="SAM" id="SignalP"/>
    </source>
</evidence>
<evidence type="ECO:0000259" key="2">
    <source>
        <dbReference type="Pfam" id="PF13088"/>
    </source>
</evidence>
<dbReference type="EMBL" id="CP054139">
    <property type="protein sequence ID" value="QKJ32627.1"/>
    <property type="molecule type" value="Genomic_DNA"/>
</dbReference>
<dbReference type="Gene3D" id="2.120.10.10">
    <property type="match status" value="1"/>
</dbReference>
<dbReference type="InterPro" id="IPR036278">
    <property type="entry name" value="Sialidase_sf"/>
</dbReference>
<keyword evidence="1" id="KW-0732">Signal</keyword>
<protein>
    <submittedName>
        <fullName evidence="3">Exo-alpha-sialidase</fullName>
    </submittedName>
</protein>
<dbReference type="PANTHER" id="PTHR43752">
    <property type="entry name" value="BNR/ASP-BOX REPEAT FAMILY PROTEIN"/>
    <property type="match status" value="1"/>
</dbReference>
<dbReference type="RefSeq" id="WP_173417276.1">
    <property type="nucleotide sequence ID" value="NZ_CP054139.1"/>
</dbReference>
<sequence>MKNKLIFTFSMFLLICTAASAQTKQQVEGFDTVAFHYDANRSRPVMDFRGMTKGYMTAGWWAPEQMKKNILSWKTGIVPEKVATTFSFIAATCVLPSEITVGPQVRLTVNGHYALTFTLGRMKDYTWHEGAYELKYISKRVEFPYTGAHREFGLNGNSGIYQLSVPASAVEAGKAALIEVEILPFERWHNGWFMIKHYRDVLQAATIASLQGQINALRMDANVANEQTHILATQLYSKMLGTDKYRNNVIYTNGYRHIHPADIIKLKNGDILLMAREATEHFANDGDVIMLRSKDGGKTWGEKQVIGGVKDLDEREGCGIQLRDGTILVSMFYNNNYTVDGTYNWEGKGKLPPTDKPRLGSELIRSTDNGHTWSKMTTIDLTGMPFKGIEGPTDAPIEMPDGSILMGVIGYGNHGDSKNIASVMLKSTDKGKSWKYLSTIADDPGGKYDGFVEPGITRTKTGRIVAGMRNKQDENNIWMTYSDDDGKTWAPLNRTDMIGHPVDLIQLKDGRVMATYGVREGPGRHTEPGGVRACFSSDNGKTWDIKTEVQLRNDFINWDVGYPESIQFEDGSVMTVYYFNLFGKYFLGSTFWKP</sequence>
<evidence type="ECO:0000313" key="4">
    <source>
        <dbReference type="Proteomes" id="UP000505355"/>
    </source>
</evidence>
<organism evidence="3 4">
    <name type="scientific">Mucilaginibacter mali</name>
    <dbReference type="NCBI Taxonomy" id="2740462"/>
    <lineage>
        <taxon>Bacteria</taxon>
        <taxon>Pseudomonadati</taxon>
        <taxon>Bacteroidota</taxon>
        <taxon>Sphingobacteriia</taxon>
        <taxon>Sphingobacteriales</taxon>
        <taxon>Sphingobacteriaceae</taxon>
        <taxon>Mucilaginibacter</taxon>
    </lineage>
</organism>
<dbReference type="CDD" id="cd15482">
    <property type="entry name" value="Sialidase_non-viral"/>
    <property type="match status" value="1"/>
</dbReference>
<feature type="signal peptide" evidence="1">
    <location>
        <begin position="1"/>
        <end position="21"/>
    </location>
</feature>